<dbReference type="SMART" id="SM00356">
    <property type="entry name" value="ZnF_C3H1"/>
    <property type="match status" value="1"/>
</dbReference>
<dbReference type="FunFam" id="4.10.1000.10:FF:000004">
    <property type="entry name" value="roquin-1 isoform X2"/>
    <property type="match status" value="1"/>
</dbReference>
<dbReference type="InterPro" id="IPR036855">
    <property type="entry name" value="Znf_CCCH_sf"/>
</dbReference>
<keyword evidence="3 4" id="KW-0862">Zinc</keyword>
<evidence type="ECO:0000256" key="4">
    <source>
        <dbReference type="PROSITE-ProRule" id="PRU00723"/>
    </source>
</evidence>
<feature type="non-terminal residue" evidence="6">
    <location>
        <position position="1"/>
    </location>
</feature>
<dbReference type="GO" id="GO:0003725">
    <property type="term" value="F:double-stranded RNA binding"/>
    <property type="evidence" value="ECO:0007669"/>
    <property type="project" value="TreeGrafter"/>
</dbReference>
<sequence length="452" mass="50679">SSTPSWKECSDALEAVRQVVAGLVEFIHQHGSRKLQDTTHSQHAKYKISMCRDLTLRGNCPRGTNCTFAHSNEELEKYRAKNRKTIIRNKEHRIDSPSPTEKVYPQTEDYYSMPNTATVSPIPIPAVVQIQRMSYDVAFNHNFPPNNPYPAPQPMYPQTGAPYPHDVYQTAPPNLVLANNDQFYPQQADFNMGHQSNQEKRPNWDSMIAKNQNVQTKRSSTKSLAELHQRKQEVISQLEKVVGKNAATAISNNATSLARQESQHDLDNPTSPYTFWTGHANSGPTFVRSDSILAADDDYVPYDSPAISKYGPISRMHKDNGQVSSFRDGNLSSPLIRRPLASASPVTSFYYNNNPPFHQGSIPPGHAIVGHPGSGIGSPQLIFHQRMQDPSKELLAESQRVKLQLCNLEKQLNDLKLATQGVTTLSERDRLTQELQLIEQGIQEKQKEACLV</sequence>
<evidence type="ECO:0000256" key="2">
    <source>
        <dbReference type="ARBA" id="ARBA00022771"/>
    </source>
</evidence>
<dbReference type="GO" id="GO:0010494">
    <property type="term" value="C:cytoplasmic stress granule"/>
    <property type="evidence" value="ECO:0007669"/>
    <property type="project" value="TreeGrafter"/>
</dbReference>
<evidence type="ECO:0000313" key="6">
    <source>
        <dbReference type="EMBL" id="RZC34573.1"/>
    </source>
</evidence>
<organism evidence="6 7">
    <name type="scientific">Asbolus verrucosus</name>
    <name type="common">Desert ironclad beetle</name>
    <dbReference type="NCBI Taxonomy" id="1661398"/>
    <lineage>
        <taxon>Eukaryota</taxon>
        <taxon>Metazoa</taxon>
        <taxon>Ecdysozoa</taxon>
        <taxon>Arthropoda</taxon>
        <taxon>Hexapoda</taxon>
        <taxon>Insecta</taxon>
        <taxon>Pterygota</taxon>
        <taxon>Neoptera</taxon>
        <taxon>Endopterygota</taxon>
        <taxon>Coleoptera</taxon>
        <taxon>Polyphaga</taxon>
        <taxon>Cucujiformia</taxon>
        <taxon>Tenebrionidae</taxon>
        <taxon>Pimeliinae</taxon>
        <taxon>Asbolus</taxon>
    </lineage>
</organism>
<dbReference type="Pfam" id="PF00642">
    <property type="entry name" value="zf-CCCH"/>
    <property type="match status" value="1"/>
</dbReference>
<reference evidence="6 7" key="1">
    <citation type="submission" date="2017-03" db="EMBL/GenBank/DDBJ databases">
        <title>Genome of the blue death feigning beetle - Asbolus verrucosus.</title>
        <authorList>
            <person name="Rider S.D."/>
        </authorList>
    </citation>
    <scope>NUCLEOTIDE SEQUENCE [LARGE SCALE GENOMIC DNA]</scope>
    <source>
        <strain evidence="6">Butters</strain>
        <tissue evidence="6">Head and leg muscle</tissue>
    </source>
</reference>
<gene>
    <name evidence="6" type="ORF">BDFB_012120</name>
</gene>
<dbReference type="InterPro" id="IPR000571">
    <property type="entry name" value="Znf_CCCH"/>
</dbReference>
<dbReference type="PANTHER" id="PTHR13139">
    <property type="entry name" value="RING FINGER AND CCCH-TYPE ZINC FINGER DOMAIN-CONTAINING PROTEIN"/>
    <property type="match status" value="1"/>
</dbReference>
<dbReference type="InterPro" id="IPR052249">
    <property type="entry name" value="Roquin_domain"/>
</dbReference>
<dbReference type="GO" id="GO:0008270">
    <property type="term" value="F:zinc ion binding"/>
    <property type="evidence" value="ECO:0007669"/>
    <property type="project" value="UniProtKB-KW"/>
</dbReference>
<evidence type="ECO:0000313" key="7">
    <source>
        <dbReference type="Proteomes" id="UP000292052"/>
    </source>
</evidence>
<dbReference type="GO" id="GO:0061630">
    <property type="term" value="F:ubiquitin protein ligase activity"/>
    <property type="evidence" value="ECO:0007669"/>
    <property type="project" value="TreeGrafter"/>
</dbReference>
<dbReference type="Gene3D" id="4.10.1000.10">
    <property type="entry name" value="Zinc finger, CCCH-type"/>
    <property type="match status" value="1"/>
</dbReference>
<dbReference type="GO" id="GO:0003729">
    <property type="term" value="F:mRNA binding"/>
    <property type="evidence" value="ECO:0007669"/>
    <property type="project" value="TreeGrafter"/>
</dbReference>
<dbReference type="PANTHER" id="PTHR13139:SF54">
    <property type="entry name" value="RING-TYPE E3 UBIQUITIN TRANSFERASE"/>
    <property type="match status" value="1"/>
</dbReference>
<feature type="domain" description="C3H1-type" evidence="5">
    <location>
        <begin position="45"/>
        <end position="73"/>
    </location>
</feature>
<comment type="caution">
    <text evidence="6">The sequence shown here is derived from an EMBL/GenBank/DDBJ whole genome shotgun (WGS) entry which is preliminary data.</text>
</comment>
<feature type="non-terminal residue" evidence="6">
    <location>
        <position position="452"/>
    </location>
</feature>
<dbReference type="GO" id="GO:0000209">
    <property type="term" value="P:protein polyubiquitination"/>
    <property type="evidence" value="ECO:0007669"/>
    <property type="project" value="TreeGrafter"/>
</dbReference>
<evidence type="ECO:0000256" key="1">
    <source>
        <dbReference type="ARBA" id="ARBA00022723"/>
    </source>
</evidence>
<keyword evidence="2 4" id="KW-0863">Zinc-finger</keyword>
<dbReference type="OrthoDB" id="10067217at2759"/>
<dbReference type="Proteomes" id="UP000292052">
    <property type="component" value="Unassembled WGS sequence"/>
</dbReference>
<protein>
    <submittedName>
        <fullName evidence="6">Roquin-1</fullName>
    </submittedName>
</protein>
<dbReference type="GO" id="GO:0035613">
    <property type="term" value="F:RNA stem-loop binding"/>
    <property type="evidence" value="ECO:0007669"/>
    <property type="project" value="TreeGrafter"/>
</dbReference>
<dbReference type="AlphaFoldDB" id="A0A482VPD3"/>
<dbReference type="STRING" id="1661398.A0A482VPD3"/>
<keyword evidence="7" id="KW-1185">Reference proteome</keyword>
<keyword evidence="1 4" id="KW-0479">Metal-binding</keyword>
<proteinExistence type="predicted"/>
<dbReference type="PROSITE" id="PS50103">
    <property type="entry name" value="ZF_C3H1"/>
    <property type="match status" value="1"/>
</dbReference>
<accession>A0A482VPD3</accession>
<feature type="zinc finger region" description="C3H1-type" evidence="4">
    <location>
        <begin position="45"/>
        <end position="73"/>
    </location>
</feature>
<evidence type="ECO:0000259" key="5">
    <source>
        <dbReference type="PROSITE" id="PS50103"/>
    </source>
</evidence>
<dbReference type="EMBL" id="QDEB01078887">
    <property type="protein sequence ID" value="RZC34573.1"/>
    <property type="molecule type" value="Genomic_DNA"/>
</dbReference>
<evidence type="ECO:0000256" key="3">
    <source>
        <dbReference type="ARBA" id="ARBA00022833"/>
    </source>
</evidence>
<dbReference type="SUPFAM" id="SSF90229">
    <property type="entry name" value="CCCH zinc finger"/>
    <property type="match status" value="1"/>
</dbReference>
<name>A0A482VPD3_ASBVE</name>
<dbReference type="GO" id="GO:0006511">
    <property type="term" value="P:ubiquitin-dependent protein catabolic process"/>
    <property type="evidence" value="ECO:0007669"/>
    <property type="project" value="TreeGrafter"/>
</dbReference>
<dbReference type="GO" id="GO:0000288">
    <property type="term" value="P:nuclear-transcribed mRNA catabolic process, deadenylation-dependent decay"/>
    <property type="evidence" value="ECO:0007669"/>
    <property type="project" value="TreeGrafter"/>
</dbReference>